<dbReference type="GO" id="GO:0004222">
    <property type="term" value="F:metalloendopeptidase activity"/>
    <property type="evidence" value="ECO:0007669"/>
    <property type="project" value="InterPro"/>
</dbReference>
<dbReference type="AlphaFoldDB" id="A0A1H6F8M6"/>
<proteinExistence type="inferred from homology"/>
<name>A0A1H6F8M6_9GAMM</name>
<reference evidence="13 14" key="1">
    <citation type="submission" date="2016-10" db="EMBL/GenBank/DDBJ databases">
        <authorList>
            <person name="de Groot N.N."/>
        </authorList>
    </citation>
    <scope>NUCLEOTIDE SEQUENCE [LARGE SCALE GENOMIC DNA]</scope>
    <source>
        <strain evidence="13">MBHS1</strain>
    </source>
</reference>
<dbReference type="OrthoDB" id="9782003at2"/>
<dbReference type="Proteomes" id="UP000236724">
    <property type="component" value="Unassembled WGS sequence"/>
</dbReference>
<dbReference type="Gene3D" id="2.30.42.10">
    <property type="match status" value="2"/>
</dbReference>
<evidence type="ECO:0000256" key="11">
    <source>
        <dbReference type="RuleBase" id="RU362031"/>
    </source>
</evidence>
<dbReference type="GO" id="GO:0006508">
    <property type="term" value="P:proteolysis"/>
    <property type="evidence" value="ECO:0007669"/>
    <property type="project" value="UniProtKB-KW"/>
</dbReference>
<evidence type="ECO:0000256" key="6">
    <source>
        <dbReference type="ARBA" id="ARBA00022801"/>
    </source>
</evidence>
<evidence type="ECO:0000256" key="2">
    <source>
        <dbReference type="ARBA" id="ARBA00004141"/>
    </source>
</evidence>
<evidence type="ECO:0000256" key="10">
    <source>
        <dbReference type="ARBA" id="ARBA00023136"/>
    </source>
</evidence>
<organism evidence="13 14">
    <name type="scientific">Candidatus Venteria ishoeyi</name>
    <dbReference type="NCBI Taxonomy" id="1899563"/>
    <lineage>
        <taxon>Bacteria</taxon>
        <taxon>Pseudomonadati</taxon>
        <taxon>Pseudomonadota</taxon>
        <taxon>Gammaproteobacteria</taxon>
        <taxon>Thiotrichales</taxon>
        <taxon>Thiotrichaceae</taxon>
        <taxon>Venteria</taxon>
    </lineage>
</organism>
<dbReference type="SMART" id="SM00228">
    <property type="entry name" value="PDZ"/>
    <property type="match status" value="2"/>
</dbReference>
<evidence type="ECO:0000256" key="1">
    <source>
        <dbReference type="ARBA" id="ARBA00001947"/>
    </source>
</evidence>
<keyword evidence="10 11" id="KW-0472">Membrane</keyword>
<keyword evidence="5 11" id="KW-0812">Transmembrane</keyword>
<dbReference type="InterPro" id="IPR001478">
    <property type="entry name" value="PDZ"/>
</dbReference>
<feature type="transmembrane region" description="Helical" evidence="11">
    <location>
        <begin position="379"/>
        <end position="400"/>
    </location>
</feature>
<dbReference type="CDD" id="cd23081">
    <property type="entry name" value="cpPDZ_EcRseP-like"/>
    <property type="match status" value="1"/>
</dbReference>
<keyword evidence="14" id="KW-1185">Reference proteome</keyword>
<keyword evidence="8 11" id="KW-1133">Transmembrane helix</keyword>
<dbReference type="CDD" id="cd06163">
    <property type="entry name" value="S2P-M50_PDZ_RseP-like"/>
    <property type="match status" value="1"/>
</dbReference>
<keyword evidence="11" id="KW-0479">Metal-binding</keyword>
<dbReference type="PANTHER" id="PTHR42837">
    <property type="entry name" value="REGULATOR OF SIGMA-E PROTEASE RSEP"/>
    <property type="match status" value="1"/>
</dbReference>
<evidence type="ECO:0000259" key="12">
    <source>
        <dbReference type="SMART" id="SM00228"/>
    </source>
</evidence>
<dbReference type="InterPro" id="IPR004387">
    <property type="entry name" value="Pept_M50_Zn"/>
</dbReference>
<evidence type="ECO:0000256" key="4">
    <source>
        <dbReference type="ARBA" id="ARBA00022670"/>
    </source>
</evidence>
<dbReference type="EMBL" id="FMSV02000407">
    <property type="protein sequence ID" value="SEH05943.1"/>
    <property type="molecule type" value="Genomic_DNA"/>
</dbReference>
<evidence type="ECO:0000313" key="14">
    <source>
        <dbReference type="Proteomes" id="UP000236724"/>
    </source>
</evidence>
<keyword evidence="7 11" id="KW-0862">Zinc</keyword>
<evidence type="ECO:0000256" key="8">
    <source>
        <dbReference type="ARBA" id="ARBA00022989"/>
    </source>
</evidence>
<accession>A0A1H6F8M6</accession>
<keyword evidence="9 11" id="KW-0482">Metalloprotease</keyword>
<feature type="domain" description="PDZ" evidence="12">
    <location>
        <begin position="119"/>
        <end position="179"/>
    </location>
</feature>
<feature type="domain" description="PDZ" evidence="12">
    <location>
        <begin position="213"/>
        <end position="282"/>
    </location>
</feature>
<comment type="cofactor">
    <cofactor evidence="1 11">
        <name>Zn(2+)</name>
        <dbReference type="ChEBI" id="CHEBI:29105"/>
    </cofactor>
</comment>
<dbReference type="EC" id="3.4.24.-" evidence="11"/>
<evidence type="ECO:0000256" key="7">
    <source>
        <dbReference type="ARBA" id="ARBA00022833"/>
    </source>
</evidence>
<dbReference type="GO" id="GO:0046872">
    <property type="term" value="F:metal ion binding"/>
    <property type="evidence" value="ECO:0007669"/>
    <property type="project" value="UniProtKB-KW"/>
</dbReference>
<dbReference type="GO" id="GO:0016020">
    <property type="term" value="C:membrane"/>
    <property type="evidence" value="ECO:0007669"/>
    <property type="project" value="UniProtKB-SubCell"/>
</dbReference>
<dbReference type="SUPFAM" id="SSF50156">
    <property type="entry name" value="PDZ domain-like"/>
    <property type="match status" value="2"/>
</dbReference>
<feature type="transmembrane region" description="Helical" evidence="11">
    <location>
        <begin position="99"/>
        <end position="123"/>
    </location>
</feature>
<comment type="subcellular location">
    <subcellularLocation>
        <location evidence="2">Membrane</location>
        <topology evidence="2">Multi-pass membrane protein</topology>
    </subcellularLocation>
</comment>
<dbReference type="InterPro" id="IPR036034">
    <property type="entry name" value="PDZ_sf"/>
</dbReference>
<sequence length="452" mass="50952">MLTLLQAIFAFLITLAILVTVHEWGHYWVAKRLGVKILRFSVGFGKPLLQRRFGADQTEFMLAPIPLGGYVKMLDENEGEVPVEEVHRAFNRQALWKRAAIVVAGPLVNFLFAILAFTLMFMLGVKGLTPFIGEVTPDSIADHGGLKANQQIIQVNQQPTLRWESVIHKTLETVLDKENAEYAVRDEQGRTSLHELALDDLVPDDFTRKNLFDKLGFKVFRPRLPPVVGKILPDSAAQKAGLQVNDEMRSLSGEKTPDWKTWASIIAKNPEQMLVLEVLRNGQILALDLTPKNRDGKGFAGVGPLVPDEWPPAKYYSTEQYNLWAAVPKAVDKTWQMTVLSLRMMAKMLTLEVSPKNISGPVRIAEYAGHSWDLGVERFLFFLGLISLSLGIINLLPIPMLDGGHLLFYLVEWVKGSPLSENMMFFWQKIGITLVLMLMMLALYNDFLHLFE</sequence>
<dbReference type="InterPro" id="IPR008915">
    <property type="entry name" value="Peptidase_M50"/>
</dbReference>
<dbReference type="Pfam" id="PF02163">
    <property type="entry name" value="Peptidase_M50"/>
    <property type="match status" value="1"/>
</dbReference>
<evidence type="ECO:0000256" key="9">
    <source>
        <dbReference type="ARBA" id="ARBA00023049"/>
    </source>
</evidence>
<dbReference type="PANTHER" id="PTHR42837:SF2">
    <property type="entry name" value="MEMBRANE METALLOPROTEASE ARASP2, CHLOROPLASTIC-RELATED"/>
    <property type="match status" value="1"/>
</dbReference>
<feature type="transmembrane region" description="Helical" evidence="11">
    <location>
        <begin position="425"/>
        <end position="444"/>
    </location>
</feature>
<dbReference type="RefSeq" id="WP_103919791.1">
    <property type="nucleotide sequence ID" value="NZ_FMSV02000407.1"/>
</dbReference>
<keyword evidence="6 11" id="KW-0378">Hydrolase</keyword>
<evidence type="ECO:0000256" key="3">
    <source>
        <dbReference type="ARBA" id="ARBA00007931"/>
    </source>
</evidence>
<dbReference type="NCBIfam" id="TIGR00054">
    <property type="entry name" value="RIP metalloprotease RseP"/>
    <property type="match status" value="1"/>
</dbReference>
<keyword evidence="4 13" id="KW-0645">Protease</keyword>
<protein>
    <recommendedName>
        <fullName evidence="11">Zinc metalloprotease</fullName>
        <ecNumber evidence="11">3.4.24.-</ecNumber>
    </recommendedName>
</protein>
<comment type="similarity">
    <text evidence="3 11">Belongs to the peptidase M50B family.</text>
</comment>
<evidence type="ECO:0000256" key="5">
    <source>
        <dbReference type="ARBA" id="ARBA00022692"/>
    </source>
</evidence>
<evidence type="ECO:0000313" key="13">
    <source>
        <dbReference type="EMBL" id="SEH05943.1"/>
    </source>
</evidence>
<gene>
    <name evidence="13" type="primary">rseP</name>
    <name evidence="13" type="ORF">MBHS_01798</name>
</gene>